<dbReference type="PROSITE" id="PS50217">
    <property type="entry name" value="BZIP"/>
    <property type="match status" value="1"/>
</dbReference>
<feature type="compositionally biased region" description="Polar residues" evidence="3">
    <location>
        <begin position="62"/>
        <end position="71"/>
    </location>
</feature>
<reference evidence="5 6" key="1">
    <citation type="submission" date="2019-03" db="EMBL/GenBank/DDBJ databases">
        <title>Sequencing 23 genomes of Wallemia ichthyophaga.</title>
        <authorList>
            <person name="Gostincar C."/>
        </authorList>
    </citation>
    <scope>NUCLEOTIDE SEQUENCE [LARGE SCALE GENOMIC DNA]</scope>
    <source>
        <strain evidence="5 6">EXF-8621</strain>
    </source>
</reference>
<organism evidence="5 6">
    <name type="scientific">Wallemia ichthyophaga</name>
    <dbReference type="NCBI Taxonomy" id="245174"/>
    <lineage>
        <taxon>Eukaryota</taxon>
        <taxon>Fungi</taxon>
        <taxon>Dikarya</taxon>
        <taxon>Basidiomycota</taxon>
        <taxon>Wallemiomycotina</taxon>
        <taxon>Wallemiomycetes</taxon>
        <taxon>Wallemiales</taxon>
        <taxon>Wallemiaceae</taxon>
        <taxon>Wallemia</taxon>
    </lineage>
</organism>
<dbReference type="PROSITE" id="PS00036">
    <property type="entry name" value="BZIP_BASIC"/>
    <property type="match status" value="1"/>
</dbReference>
<dbReference type="SMART" id="SM00338">
    <property type="entry name" value="BRLZ"/>
    <property type="match status" value="1"/>
</dbReference>
<feature type="region of interest" description="Disordered" evidence="3">
    <location>
        <begin position="46"/>
        <end position="146"/>
    </location>
</feature>
<dbReference type="GO" id="GO:0000976">
    <property type="term" value="F:transcription cis-regulatory region binding"/>
    <property type="evidence" value="ECO:0007669"/>
    <property type="project" value="InterPro"/>
</dbReference>
<evidence type="ECO:0000313" key="6">
    <source>
        <dbReference type="Proteomes" id="UP000306954"/>
    </source>
</evidence>
<feature type="compositionally biased region" description="Basic and acidic residues" evidence="3">
    <location>
        <begin position="127"/>
        <end position="146"/>
    </location>
</feature>
<sequence>MDLDFLEMLKQQVGNYGNNNGDNKLFDSGINPNHLTDLPNLVATSQFPDFKSEYNENPTPPLTNNDTSSPESSHSQTQDKDKDSDKRKASDELLDNEQHTSKSTNNRRSSDSSSELTRNSKPNSTSKRKEQNRAAQRAFRERKEKHVKVLEDKVAAQAEENTNLKDLLSRLQQENMTLKHSAFTFQFPPPQSNSNSRSFHKSPSPLPNLNSAAEYRDNSSNLNNTGAGVLDDFLNDFGLQNDFMFDQNQSNPSIPSPSASASLSANKKPPSESIIGPPPTILELAQALSDPEERLKCPQVKSKMEQMGIVQSHHEDVSKISPYLIQEIKRMVEMIANENNEPVDAVVRRTWKDLGKDIPEQTFDLDDLCSQLTAKATCGVSSTECQAKFLSVLAQQQNKSAK</sequence>
<dbReference type="GO" id="GO:0001228">
    <property type="term" value="F:DNA-binding transcription activator activity, RNA polymerase II-specific"/>
    <property type="evidence" value="ECO:0007669"/>
    <property type="project" value="TreeGrafter"/>
</dbReference>
<feature type="compositionally biased region" description="Basic and acidic residues" evidence="3">
    <location>
        <begin position="77"/>
        <end position="100"/>
    </location>
</feature>
<feature type="region of interest" description="Disordered" evidence="3">
    <location>
        <begin position="184"/>
        <end position="220"/>
    </location>
</feature>
<dbReference type="Proteomes" id="UP000306954">
    <property type="component" value="Unassembled WGS sequence"/>
</dbReference>
<protein>
    <recommendedName>
        <fullName evidence="4">BZIP domain-containing protein</fullName>
    </recommendedName>
</protein>
<feature type="compositionally biased region" description="Low complexity" evidence="3">
    <location>
        <begin position="250"/>
        <end position="268"/>
    </location>
</feature>
<evidence type="ECO:0000256" key="1">
    <source>
        <dbReference type="ARBA" id="ARBA00004123"/>
    </source>
</evidence>
<feature type="compositionally biased region" description="Low complexity" evidence="3">
    <location>
        <begin position="101"/>
        <end position="120"/>
    </location>
</feature>
<name>A0A4T0F7A3_WALIC</name>
<dbReference type="InterPro" id="IPR046347">
    <property type="entry name" value="bZIP_sf"/>
</dbReference>
<dbReference type="InterPro" id="IPR050936">
    <property type="entry name" value="AP-1-like"/>
</dbReference>
<dbReference type="EMBL" id="SPOF01000008">
    <property type="protein sequence ID" value="TIB15111.1"/>
    <property type="molecule type" value="Genomic_DNA"/>
</dbReference>
<gene>
    <name evidence="5" type="ORF">E3P90_00955</name>
</gene>
<proteinExistence type="predicted"/>
<dbReference type="SUPFAM" id="SSF57959">
    <property type="entry name" value="Leucine zipper domain"/>
    <property type="match status" value="1"/>
</dbReference>
<feature type="region of interest" description="Disordered" evidence="3">
    <location>
        <begin position="244"/>
        <end position="277"/>
    </location>
</feature>
<dbReference type="PANTHER" id="PTHR40621">
    <property type="entry name" value="TRANSCRIPTION FACTOR KAPC-RELATED"/>
    <property type="match status" value="1"/>
</dbReference>
<comment type="caution">
    <text evidence="5">The sequence shown here is derived from an EMBL/GenBank/DDBJ whole genome shotgun (WGS) entry which is preliminary data.</text>
</comment>
<dbReference type="AlphaFoldDB" id="A0A4T0F7A3"/>
<evidence type="ECO:0000256" key="3">
    <source>
        <dbReference type="SAM" id="MobiDB-lite"/>
    </source>
</evidence>
<dbReference type="PANTHER" id="PTHR40621:SF6">
    <property type="entry name" value="AP-1-LIKE TRANSCRIPTION FACTOR YAP1-RELATED"/>
    <property type="match status" value="1"/>
</dbReference>
<keyword evidence="2" id="KW-0539">Nucleus</keyword>
<dbReference type="InterPro" id="IPR004827">
    <property type="entry name" value="bZIP"/>
</dbReference>
<dbReference type="OrthoDB" id="2593073at2759"/>
<evidence type="ECO:0000313" key="5">
    <source>
        <dbReference type="EMBL" id="TIB15111.1"/>
    </source>
</evidence>
<dbReference type="GO" id="GO:0090575">
    <property type="term" value="C:RNA polymerase II transcription regulator complex"/>
    <property type="evidence" value="ECO:0007669"/>
    <property type="project" value="TreeGrafter"/>
</dbReference>
<feature type="domain" description="BZIP" evidence="4">
    <location>
        <begin position="127"/>
        <end position="179"/>
    </location>
</feature>
<evidence type="ECO:0000259" key="4">
    <source>
        <dbReference type="PROSITE" id="PS50217"/>
    </source>
</evidence>
<dbReference type="Gene3D" id="1.20.5.170">
    <property type="match status" value="1"/>
</dbReference>
<accession>A0A4T0F7A3</accession>
<dbReference type="CDD" id="cd14688">
    <property type="entry name" value="bZIP_YAP"/>
    <property type="match status" value="1"/>
</dbReference>
<dbReference type="Pfam" id="PF00170">
    <property type="entry name" value="bZIP_1"/>
    <property type="match status" value="1"/>
</dbReference>
<evidence type="ECO:0000256" key="2">
    <source>
        <dbReference type="ARBA" id="ARBA00023242"/>
    </source>
</evidence>
<comment type="subcellular location">
    <subcellularLocation>
        <location evidence="1">Nucleus</location>
    </subcellularLocation>
</comment>